<dbReference type="Proteomes" id="UP001144673">
    <property type="component" value="Chromosome 3"/>
</dbReference>
<keyword evidence="1" id="KW-0812">Transmembrane</keyword>
<comment type="caution">
    <text evidence="2">The sequence shown here is derived from an EMBL/GenBank/DDBJ whole genome shotgun (WGS) entry which is preliminary data.</text>
</comment>
<protein>
    <recommendedName>
        <fullName evidence="4">STE24 endopeptidase</fullName>
    </recommendedName>
</protein>
<name>A0A9W8UJZ3_AKAMU</name>
<keyword evidence="1" id="KW-1133">Transmembrane helix</keyword>
<evidence type="ECO:0000313" key="3">
    <source>
        <dbReference type="Proteomes" id="UP001144673"/>
    </source>
</evidence>
<evidence type="ECO:0008006" key="4">
    <source>
        <dbReference type="Google" id="ProtNLM"/>
    </source>
</evidence>
<keyword evidence="1" id="KW-0472">Membrane</keyword>
<dbReference type="EMBL" id="JAJHUN010000010">
    <property type="protein sequence ID" value="KAJ4148479.1"/>
    <property type="molecule type" value="Genomic_DNA"/>
</dbReference>
<evidence type="ECO:0000313" key="2">
    <source>
        <dbReference type="EMBL" id="KAJ4148479.1"/>
    </source>
</evidence>
<sequence length="108" mass="12425">MCRPRSHLLSHSTHLFCFIAIKMPTILDNTLKSKNMVLAFGGVVAAATVWMLSGDMFPAEEDPKGEPDTWTREEMRRWLEARNLFPQSTDTREQLLARIKANLRVPRK</sequence>
<proteinExistence type="predicted"/>
<dbReference type="KEGG" id="amus:LMH87_002945"/>
<dbReference type="InterPro" id="IPR018803">
    <property type="entry name" value="Ish1/Msc1-like"/>
</dbReference>
<feature type="transmembrane region" description="Helical" evidence="1">
    <location>
        <begin position="36"/>
        <end position="53"/>
    </location>
</feature>
<dbReference type="Pfam" id="PF10281">
    <property type="entry name" value="Ish1"/>
    <property type="match status" value="1"/>
</dbReference>
<gene>
    <name evidence="2" type="ORF">LMH87_002945</name>
</gene>
<dbReference type="RefSeq" id="XP_056051420.1">
    <property type="nucleotide sequence ID" value="XM_056194487.1"/>
</dbReference>
<reference evidence="2" key="1">
    <citation type="journal article" date="2023" name="Access Microbiol">
        <title>De-novo genome assembly for Akanthomyces muscarius, a biocontrol agent of insect agricultural pests.</title>
        <authorList>
            <person name="Erdos Z."/>
            <person name="Studholme D.J."/>
            <person name="Raymond B."/>
            <person name="Sharma M."/>
        </authorList>
    </citation>
    <scope>NUCLEOTIDE SEQUENCE</scope>
    <source>
        <strain evidence="2">Ve6</strain>
    </source>
</reference>
<dbReference type="GeneID" id="80890104"/>
<accession>A0A9W8UJZ3</accession>
<dbReference type="AlphaFoldDB" id="A0A9W8UJZ3"/>
<organism evidence="2 3">
    <name type="scientific">Akanthomyces muscarius</name>
    <name type="common">Entomopathogenic fungus</name>
    <name type="synonym">Lecanicillium muscarium</name>
    <dbReference type="NCBI Taxonomy" id="2231603"/>
    <lineage>
        <taxon>Eukaryota</taxon>
        <taxon>Fungi</taxon>
        <taxon>Dikarya</taxon>
        <taxon>Ascomycota</taxon>
        <taxon>Pezizomycotina</taxon>
        <taxon>Sordariomycetes</taxon>
        <taxon>Hypocreomycetidae</taxon>
        <taxon>Hypocreales</taxon>
        <taxon>Cordycipitaceae</taxon>
        <taxon>Akanthomyces</taxon>
    </lineage>
</organism>
<keyword evidence="3" id="KW-1185">Reference proteome</keyword>
<evidence type="ECO:0000256" key="1">
    <source>
        <dbReference type="SAM" id="Phobius"/>
    </source>
</evidence>